<dbReference type="PANTHER" id="PTHR43684">
    <property type="match status" value="1"/>
</dbReference>
<name>A0A1T5BL23_9SPHN</name>
<dbReference type="InterPro" id="IPR001753">
    <property type="entry name" value="Enoyl-CoA_hydra/iso"/>
</dbReference>
<dbReference type="GO" id="GO:0004165">
    <property type="term" value="F:delta(3)-delta(2)-enoyl-CoA isomerase activity"/>
    <property type="evidence" value="ECO:0007669"/>
    <property type="project" value="UniProtKB-ARBA"/>
</dbReference>
<dbReference type="InterPro" id="IPR051053">
    <property type="entry name" value="ECH/Chromodomain_protein"/>
</dbReference>
<keyword evidence="2" id="KW-0576">Peroxisome</keyword>
<protein>
    <submittedName>
        <fullName evidence="4">Enoyl-CoA hydratase</fullName>
    </submittedName>
</protein>
<evidence type="ECO:0000313" key="5">
    <source>
        <dbReference type="Proteomes" id="UP000189818"/>
    </source>
</evidence>
<dbReference type="EMBL" id="FUYM01000003">
    <property type="protein sequence ID" value="SKB47749.1"/>
    <property type="molecule type" value="Genomic_DNA"/>
</dbReference>
<reference evidence="5" key="1">
    <citation type="submission" date="2017-02" db="EMBL/GenBank/DDBJ databases">
        <authorList>
            <person name="Varghese N."/>
            <person name="Submissions S."/>
        </authorList>
    </citation>
    <scope>NUCLEOTIDE SEQUENCE [LARGE SCALE GENOMIC DNA]</scope>
    <source>
        <strain evidence="5">UM2</strain>
    </source>
</reference>
<organism evidence="4 5">
    <name type="scientific">Rhizorhabdus histidinilytica</name>
    <dbReference type="NCBI Taxonomy" id="439228"/>
    <lineage>
        <taxon>Bacteria</taxon>
        <taxon>Pseudomonadati</taxon>
        <taxon>Pseudomonadota</taxon>
        <taxon>Alphaproteobacteria</taxon>
        <taxon>Sphingomonadales</taxon>
        <taxon>Sphingomonadaceae</taxon>
        <taxon>Rhizorhabdus</taxon>
    </lineage>
</organism>
<evidence type="ECO:0000256" key="3">
    <source>
        <dbReference type="ARBA" id="ARBA00023235"/>
    </source>
</evidence>
<evidence type="ECO:0000256" key="2">
    <source>
        <dbReference type="ARBA" id="ARBA00023140"/>
    </source>
</evidence>
<comment type="subcellular location">
    <subcellularLocation>
        <location evidence="1">Peroxisome</location>
    </subcellularLocation>
</comment>
<dbReference type="CDD" id="cd06558">
    <property type="entry name" value="crotonase-like"/>
    <property type="match status" value="1"/>
</dbReference>
<dbReference type="STRING" id="439228.SAMN06295920_10379"/>
<dbReference type="RefSeq" id="WP_079647421.1">
    <property type="nucleotide sequence ID" value="NZ_FUYM01000003.1"/>
</dbReference>
<dbReference type="Gene3D" id="3.90.226.10">
    <property type="entry name" value="2-enoyl-CoA Hydratase, Chain A, domain 1"/>
    <property type="match status" value="1"/>
</dbReference>
<keyword evidence="5" id="KW-1185">Reference proteome</keyword>
<dbReference type="Proteomes" id="UP000189818">
    <property type="component" value="Unassembled WGS sequence"/>
</dbReference>
<dbReference type="InterPro" id="IPR029045">
    <property type="entry name" value="ClpP/crotonase-like_dom_sf"/>
</dbReference>
<proteinExistence type="predicted"/>
<evidence type="ECO:0000256" key="1">
    <source>
        <dbReference type="ARBA" id="ARBA00004275"/>
    </source>
</evidence>
<keyword evidence="3" id="KW-0413">Isomerase</keyword>
<gene>
    <name evidence="4" type="ORF">SAMN06295920_10379</name>
</gene>
<dbReference type="PANTHER" id="PTHR43684:SF1">
    <property type="entry name" value="ENOYL-COA DELTA ISOMERASE 2"/>
    <property type="match status" value="1"/>
</dbReference>
<accession>A0A1T5BL23</accession>
<dbReference type="Pfam" id="PF00378">
    <property type="entry name" value="ECH_1"/>
    <property type="match status" value="1"/>
</dbReference>
<dbReference type="AlphaFoldDB" id="A0A1T5BL23"/>
<dbReference type="SUPFAM" id="SSF52096">
    <property type="entry name" value="ClpP/crotonase"/>
    <property type="match status" value="1"/>
</dbReference>
<dbReference type="OrthoDB" id="5730382at2"/>
<sequence>MSDIRTESANRVLSIILDRPAKKNAITDAMYGDIATALARAADDPETGAVLIRGEGPDFCAGNDISMFAAAAAGEQNILASNIGPFLEAISTFPKPLVAAVTGQAIGIGVTMLLHCDLVYIAGDAELRTPFIDLGLVPEAASALMLPERIGHVRSFALFALGEPLSGAEAATIGIANRALPADEVERAAELAARTLAGKPLSALVATKALMRNAEAIAAALDADQKAFAAQIQTPEAAAAFAAFAARKGPPAS</sequence>
<evidence type="ECO:0000313" key="4">
    <source>
        <dbReference type="EMBL" id="SKB47749.1"/>
    </source>
</evidence>